<comment type="caution">
    <text evidence="14">The sequence shown here is derived from an EMBL/GenBank/DDBJ whole genome shotgun (WGS) entry which is preliminary data.</text>
</comment>
<dbReference type="Gene3D" id="1.10.260.30">
    <property type="entry name" value="Signal recognition particle, SRP54 subunit, M-domain"/>
    <property type="match status" value="1"/>
</dbReference>
<dbReference type="EMBL" id="JBHSSM010000023">
    <property type="protein sequence ID" value="MFC6315964.1"/>
    <property type="molecule type" value="Genomic_DNA"/>
</dbReference>
<dbReference type="InterPro" id="IPR003593">
    <property type="entry name" value="AAA+_ATPase"/>
</dbReference>
<comment type="similarity">
    <text evidence="1 9">Belongs to the GTP-binding SRP family. SRP54 subfamily.</text>
</comment>
<feature type="binding site" evidence="9">
    <location>
        <begin position="108"/>
        <end position="115"/>
    </location>
    <ligand>
        <name>GTP</name>
        <dbReference type="ChEBI" id="CHEBI:37565"/>
    </ligand>
</feature>
<evidence type="ECO:0000256" key="3">
    <source>
        <dbReference type="ARBA" id="ARBA00022801"/>
    </source>
</evidence>
<dbReference type="HAMAP" id="MF_00306">
    <property type="entry name" value="SRP54"/>
    <property type="match status" value="1"/>
</dbReference>
<dbReference type="InterPro" id="IPR013822">
    <property type="entry name" value="Signal_recog_particl_SRP54_hlx"/>
</dbReference>
<dbReference type="SUPFAM" id="SSF52540">
    <property type="entry name" value="P-loop containing nucleoside triphosphate hydrolases"/>
    <property type="match status" value="1"/>
</dbReference>
<evidence type="ECO:0000259" key="12">
    <source>
        <dbReference type="SMART" id="SM00962"/>
    </source>
</evidence>
<dbReference type="PANTHER" id="PTHR11564">
    <property type="entry name" value="SIGNAL RECOGNITION PARTICLE 54K PROTEIN SRP54"/>
    <property type="match status" value="1"/>
</dbReference>
<dbReference type="InterPro" id="IPR000897">
    <property type="entry name" value="SRP54_GTPase_dom"/>
</dbReference>
<feature type="domain" description="Signal recognition particle SRP54 helical bundle" evidence="13">
    <location>
        <begin position="2"/>
        <end position="87"/>
    </location>
</feature>
<evidence type="ECO:0000256" key="2">
    <source>
        <dbReference type="ARBA" id="ARBA00022741"/>
    </source>
</evidence>
<evidence type="ECO:0000313" key="15">
    <source>
        <dbReference type="Proteomes" id="UP001596310"/>
    </source>
</evidence>
<dbReference type="InterPro" id="IPR042101">
    <property type="entry name" value="SRP54_N_sf"/>
</dbReference>
<dbReference type="InterPro" id="IPR022941">
    <property type="entry name" value="SRP54"/>
</dbReference>
<dbReference type="SMART" id="SM00962">
    <property type="entry name" value="SRP54"/>
    <property type="match status" value="1"/>
</dbReference>
<dbReference type="Pfam" id="PF02978">
    <property type="entry name" value="SRP_SPB"/>
    <property type="match status" value="1"/>
</dbReference>
<dbReference type="EC" id="3.6.5.4" evidence="9"/>
<dbReference type="Proteomes" id="UP001596310">
    <property type="component" value="Unassembled WGS sequence"/>
</dbReference>
<evidence type="ECO:0000256" key="6">
    <source>
        <dbReference type="ARBA" id="ARBA00023135"/>
    </source>
</evidence>
<keyword evidence="15" id="KW-1185">Reference proteome</keyword>
<dbReference type="InterPro" id="IPR004780">
    <property type="entry name" value="SRP"/>
</dbReference>
<reference evidence="15" key="1">
    <citation type="journal article" date="2019" name="Int. J. Syst. Evol. Microbiol.">
        <title>The Global Catalogue of Microorganisms (GCM) 10K type strain sequencing project: providing services to taxonomists for standard genome sequencing and annotation.</title>
        <authorList>
            <consortium name="The Broad Institute Genomics Platform"/>
            <consortium name="The Broad Institute Genome Sequencing Center for Infectious Disease"/>
            <person name="Wu L."/>
            <person name="Ma J."/>
        </authorList>
    </citation>
    <scope>NUCLEOTIDE SEQUENCE [LARGE SCALE GENOMIC DNA]</scope>
    <source>
        <strain evidence="15">CCM 8897</strain>
    </source>
</reference>
<dbReference type="RefSeq" id="WP_125601512.1">
    <property type="nucleotide sequence ID" value="NZ_JBHSSM010000023.1"/>
</dbReference>
<dbReference type="SMART" id="SM00963">
    <property type="entry name" value="SRP54_N"/>
    <property type="match status" value="1"/>
</dbReference>
<comment type="function">
    <text evidence="9">Involved in targeting and insertion of nascent membrane proteins into the cytoplasmic membrane. Binds to the hydrophobic signal sequence of the ribosome-nascent chain (RNC) as it emerges from the ribosomes. The SRP-RNC complex is then targeted to the cytoplasmic membrane where it interacts with the SRP receptor FtsY.</text>
</comment>
<organism evidence="14 15">
    <name type="scientific">Lapidilactobacillus achengensis</name>
    <dbReference type="NCBI Taxonomy" id="2486000"/>
    <lineage>
        <taxon>Bacteria</taxon>
        <taxon>Bacillati</taxon>
        <taxon>Bacillota</taxon>
        <taxon>Bacilli</taxon>
        <taxon>Lactobacillales</taxon>
        <taxon>Lactobacillaceae</taxon>
        <taxon>Lapidilactobacillus</taxon>
    </lineage>
</organism>
<proteinExistence type="inferred from homology"/>
<gene>
    <name evidence="9 14" type="primary">ffh</name>
    <name evidence="14" type="ORF">ACFQHW_10360</name>
</gene>
<dbReference type="Pfam" id="PF02881">
    <property type="entry name" value="SRP54_N"/>
    <property type="match status" value="1"/>
</dbReference>
<name>A0ABW1UPR8_9LACO</name>
<accession>A0ABW1UPR8</accession>
<keyword evidence="3 9" id="KW-0378">Hydrolase</keyword>
<feature type="region of interest" description="Disordered" evidence="10">
    <location>
        <begin position="457"/>
        <end position="479"/>
    </location>
</feature>
<evidence type="ECO:0000256" key="5">
    <source>
        <dbReference type="ARBA" id="ARBA00023134"/>
    </source>
</evidence>
<evidence type="ECO:0000256" key="9">
    <source>
        <dbReference type="HAMAP-Rule" id="MF_00306"/>
    </source>
</evidence>
<dbReference type="CDD" id="cd18539">
    <property type="entry name" value="SRP_G"/>
    <property type="match status" value="1"/>
</dbReference>
<dbReference type="NCBIfam" id="TIGR00959">
    <property type="entry name" value="ffh"/>
    <property type="match status" value="1"/>
</dbReference>
<evidence type="ECO:0000313" key="14">
    <source>
        <dbReference type="EMBL" id="MFC6315964.1"/>
    </source>
</evidence>
<comment type="catalytic activity">
    <reaction evidence="8 9">
        <text>GTP + H2O = GDP + phosphate + H(+)</text>
        <dbReference type="Rhea" id="RHEA:19669"/>
        <dbReference type="ChEBI" id="CHEBI:15377"/>
        <dbReference type="ChEBI" id="CHEBI:15378"/>
        <dbReference type="ChEBI" id="CHEBI:37565"/>
        <dbReference type="ChEBI" id="CHEBI:43474"/>
        <dbReference type="ChEBI" id="CHEBI:58189"/>
        <dbReference type="EC" id="3.6.5.4"/>
    </reaction>
</comment>
<comment type="subunit">
    <text evidence="9">Part of the signal recognition particle protein translocation system, which is composed of SRP and FtsY.</text>
</comment>
<evidence type="ECO:0000259" key="13">
    <source>
        <dbReference type="SMART" id="SM00963"/>
    </source>
</evidence>
<keyword evidence="6 9" id="KW-0733">Signal recognition particle</keyword>
<evidence type="ECO:0000256" key="4">
    <source>
        <dbReference type="ARBA" id="ARBA00022884"/>
    </source>
</evidence>
<comment type="subcellular location">
    <subcellularLocation>
        <location evidence="9">Cytoplasm</location>
    </subcellularLocation>
    <text evidence="9">The SRP-RNC complex is targeted to the cytoplasmic membrane.</text>
</comment>
<feature type="domain" description="SRP54-type proteins GTP-binding" evidence="12">
    <location>
        <begin position="101"/>
        <end position="297"/>
    </location>
</feature>
<dbReference type="PANTHER" id="PTHR11564:SF5">
    <property type="entry name" value="SIGNAL RECOGNITION PARTICLE SUBUNIT SRP54"/>
    <property type="match status" value="1"/>
</dbReference>
<evidence type="ECO:0000256" key="10">
    <source>
        <dbReference type="SAM" id="MobiDB-lite"/>
    </source>
</evidence>
<evidence type="ECO:0000256" key="7">
    <source>
        <dbReference type="ARBA" id="ARBA00023274"/>
    </source>
</evidence>
<dbReference type="InterPro" id="IPR036891">
    <property type="entry name" value="Signal_recog_part_SRP54_M_sf"/>
</dbReference>
<dbReference type="SUPFAM" id="SSF47446">
    <property type="entry name" value="Signal peptide-binding domain"/>
    <property type="match status" value="1"/>
</dbReference>
<keyword evidence="2 9" id="KW-0547">Nucleotide-binding</keyword>
<keyword evidence="7 9" id="KW-0687">Ribonucleoprotein</keyword>
<dbReference type="Gene3D" id="3.40.50.300">
    <property type="entry name" value="P-loop containing nucleotide triphosphate hydrolases"/>
    <property type="match status" value="1"/>
</dbReference>
<comment type="domain">
    <text evidence="9">Composed of three domains: the N-terminal N domain, which is responsible for interactions with the ribosome, the central G domain, which binds GTP, and the C-terminal M domain, which binds the RNA and the signal sequence of the RNC.</text>
</comment>
<dbReference type="SMART" id="SM00382">
    <property type="entry name" value="AAA"/>
    <property type="match status" value="1"/>
</dbReference>
<feature type="domain" description="AAA+ ATPase" evidence="11">
    <location>
        <begin position="100"/>
        <end position="278"/>
    </location>
</feature>
<dbReference type="Gene3D" id="1.20.120.140">
    <property type="entry name" value="Signal recognition particle SRP54, nucleotide-binding domain"/>
    <property type="match status" value="1"/>
</dbReference>
<evidence type="ECO:0000256" key="8">
    <source>
        <dbReference type="ARBA" id="ARBA00048027"/>
    </source>
</evidence>
<dbReference type="InterPro" id="IPR027417">
    <property type="entry name" value="P-loop_NTPase"/>
</dbReference>
<evidence type="ECO:0000256" key="1">
    <source>
        <dbReference type="ARBA" id="ARBA00005450"/>
    </source>
</evidence>
<keyword evidence="4 9" id="KW-0694">RNA-binding</keyword>
<evidence type="ECO:0000259" key="11">
    <source>
        <dbReference type="SMART" id="SM00382"/>
    </source>
</evidence>
<protein>
    <recommendedName>
        <fullName evidence="9">Signal recognition particle protein</fullName>
        <ecNumber evidence="9">3.6.5.4</ecNumber>
    </recommendedName>
    <alternativeName>
        <fullName evidence="9">Fifty-four homolog</fullName>
    </alternativeName>
</protein>
<dbReference type="InterPro" id="IPR004125">
    <property type="entry name" value="Signal_recog_particle_SRP54_M"/>
</dbReference>
<feature type="binding site" evidence="9">
    <location>
        <begin position="249"/>
        <end position="252"/>
    </location>
    <ligand>
        <name>GTP</name>
        <dbReference type="ChEBI" id="CHEBI:37565"/>
    </ligand>
</feature>
<dbReference type="Pfam" id="PF00448">
    <property type="entry name" value="SRP54"/>
    <property type="match status" value="1"/>
</dbReference>
<feature type="compositionally biased region" description="Basic residues" evidence="10">
    <location>
        <begin position="460"/>
        <end position="479"/>
    </location>
</feature>
<sequence length="479" mass="53264">MAFEGLTERLQKAFSGLRRKGKVSESDVRDAMREIRLALLEADVNFNVVKDFVKTVRTKAVGKEVLDSLTPSQQIIKIVHDELVKVMGESAVPLNTAPHIPTIIMMVGLQGAGKTTTAGKLASRLIKQEKARPLMIAADVYRPAAVDQLVTIGQQLSVPVFEMGTDHDPVEIVRQGLAQAEANKNDYVIIDTAGRLEIDEQLMNELSRIQELAHPNEILLVVDAMTGQVATQVAEGFNKQLDLTGVVLTKLDGDTRGGAALSIRAVTGKPIKFVGQGEKLDQLDIFYPDRMADRILGMGDMMTLIEKAQTDYDAKQAEDMAQKIRENSFDFNDFVEQMSQLENMGPLDDLMKMVPGMANNPALKNVKMDPKDIDHLKAIVYSMTPAEREDPELLNPSRRRRIAAGSGRNVQEVNRMIKQFKQSREMMQKMSKGNFAGMENLFGSGMQGKMGKMAMNSMVRKQKKAKKKRLKNAKRFKSN</sequence>
<keyword evidence="5 9" id="KW-0342">GTP-binding</keyword>
<feature type="binding site" evidence="9">
    <location>
        <begin position="191"/>
        <end position="195"/>
    </location>
    <ligand>
        <name>GTP</name>
        <dbReference type="ChEBI" id="CHEBI:37565"/>
    </ligand>
</feature>
<keyword evidence="9" id="KW-0963">Cytoplasm</keyword>